<gene>
    <name evidence="3" type="ORF">RFI_08445</name>
</gene>
<dbReference type="SUPFAM" id="SSF47095">
    <property type="entry name" value="HMG-box"/>
    <property type="match status" value="1"/>
</dbReference>
<sequence>MLKTFVTVTDGILEVSQRFGNEVSSHPTTKKEHIYESRRKEKDSNEEDEEDEDEDEEDEEDDTDEELLTNKSKSKVQAMPKVSQRQKAKEVKLLSAYPDPNAPKKPAGIDKVESLSKNKPNKRKYESDLKQYEASGSRARWLEKIEKFHAIRPPSNGPALFMKGKKDQWFITSIYFLFINGYMNNILFIYLYMYTTTEISRNYSSFANLLVSFWKEWKELSDNQRAEWDKKATTEYQKWKELKEQYTKEHKIPK</sequence>
<evidence type="ECO:0000256" key="2">
    <source>
        <dbReference type="SAM" id="Phobius"/>
    </source>
</evidence>
<comment type="caution">
    <text evidence="3">The sequence shown here is derived from an EMBL/GenBank/DDBJ whole genome shotgun (WGS) entry which is preliminary data.</text>
</comment>
<keyword evidence="2" id="KW-0812">Transmembrane</keyword>
<feature type="compositionally biased region" description="Basic and acidic residues" evidence="1">
    <location>
        <begin position="29"/>
        <end position="43"/>
    </location>
</feature>
<feature type="compositionally biased region" description="Polar residues" evidence="1">
    <location>
        <begin position="18"/>
        <end position="27"/>
    </location>
</feature>
<accession>X6NQV3</accession>
<evidence type="ECO:0000256" key="1">
    <source>
        <dbReference type="SAM" id="MobiDB-lite"/>
    </source>
</evidence>
<keyword evidence="2" id="KW-1133">Transmembrane helix</keyword>
<keyword evidence="4" id="KW-1185">Reference proteome</keyword>
<keyword evidence="2" id="KW-0472">Membrane</keyword>
<feature type="region of interest" description="Disordered" evidence="1">
    <location>
        <begin position="15"/>
        <end position="128"/>
    </location>
</feature>
<dbReference type="EMBL" id="ASPP01006526">
    <property type="protein sequence ID" value="ETO28685.1"/>
    <property type="molecule type" value="Genomic_DNA"/>
</dbReference>
<evidence type="ECO:0000313" key="3">
    <source>
        <dbReference type="EMBL" id="ETO28685.1"/>
    </source>
</evidence>
<organism evidence="3 4">
    <name type="scientific">Reticulomyxa filosa</name>
    <dbReference type="NCBI Taxonomy" id="46433"/>
    <lineage>
        <taxon>Eukaryota</taxon>
        <taxon>Sar</taxon>
        <taxon>Rhizaria</taxon>
        <taxon>Retaria</taxon>
        <taxon>Foraminifera</taxon>
        <taxon>Monothalamids</taxon>
        <taxon>Reticulomyxidae</taxon>
        <taxon>Reticulomyxa</taxon>
    </lineage>
</organism>
<reference evidence="3 4" key="1">
    <citation type="journal article" date="2013" name="Curr. Biol.">
        <title>The Genome of the Foraminiferan Reticulomyxa filosa.</title>
        <authorList>
            <person name="Glockner G."/>
            <person name="Hulsmann N."/>
            <person name="Schleicher M."/>
            <person name="Noegel A.A."/>
            <person name="Eichinger L."/>
            <person name="Gallinger C."/>
            <person name="Pawlowski J."/>
            <person name="Sierra R."/>
            <person name="Euteneuer U."/>
            <person name="Pillet L."/>
            <person name="Moustafa A."/>
            <person name="Platzer M."/>
            <person name="Groth M."/>
            <person name="Szafranski K."/>
            <person name="Schliwa M."/>
        </authorList>
    </citation>
    <scope>NUCLEOTIDE SEQUENCE [LARGE SCALE GENOMIC DNA]</scope>
</reference>
<dbReference type="InterPro" id="IPR036910">
    <property type="entry name" value="HMG_box_dom_sf"/>
</dbReference>
<evidence type="ECO:0000313" key="4">
    <source>
        <dbReference type="Proteomes" id="UP000023152"/>
    </source>
</evidence>
<protein>
    <submittedName>
        <fullName evidence="3">Uncharacterized protein</fullName>
    </submittedName>
</protein>
<feature type="transmembrane region" description="Helical" evidence="2">
    <location>
        <begin position="169"/>
        <end position="193"/>
    </location>
</feature>
<dbReference type="Proteomes" id="UP000023152">
    <property type="component" value="Unassembled WGS sequence"/>
</dbReference>
<feature type="compositionally biased region" description="Acidic residues" evidence="1">
    <location>
        <begin position="44"/>
        <end position="67"/>
    </location>
</feature>
<feature type="compositionally biased region" description="Basic and acidic residues" evidence="1">
    <location>
        <begin position="107"/>
        <end position="116"/>
    </location>
</feature>
<name>X6NQV3_RETFI</name>
<dbReference type="AlphaFoldDB" id="X6NQV3"/>
<proteinExistence type="predicted"/>